<organism evidence="1 2">
    <name type="scientific">Morganella psychrotolerans</name>
    <dbReference type="NCBI Taxonomy" id="368603"/>
    <lineage>
        <taxon>Bacteria</taxon>
        <taxon>Pseudomonadati</taxon>
        <taxon>Pseudomonadota</taxon>
        <taxon>Gammaproteobacteria</taxon>
        <taxon>Enterobacterales</taxon>
        <taxon>Morganellaceae</taxon>
        <taxon>Morganella</taxon>
    </lineage>
</organism>
<dbReference type="EMBL" id="LZEX01000004">
    <property type="protein sequence ID" value="OBU10393.1"/>
    <property type="molecule type" value="Genomic_DNA"/>
</dbReference>
<dbReference type="AlphaFoldDB" id="A0A1B8HLU9"/>
<dbReference type="RefSeq" id="WP_067422065.1">
    <property type="nucleotide sequence ID" value="NZ_LZEX01000004.1"/>
</dbReference>
<gene>
    <name evidence="1" type="ORF">AYY17_16330</name>
</gene>
<evidence type="ECO:0000313" key="2">
    <source>
        <dbReference type="Proteomes" id="UP000092247"/>
    </source>
</evidence>
<name>A0A1B8HLU9_9GAMM</name>
<reference evidence="1 2" key="1">
    <citation type="submission" date="2016-06" db="EMBL/GenBank/DDBJ databases">
        <authorList>
            <person name="Kjaerup R.B."/>
            <person name="Dalgaard T.S."/>
            <person name="Juul-Madsen H.R."/>
        </authorList>
    </citation>
    <scope>NUCLEOTIDE SEQUENCE [LARGE SCALE GENOMIC DNA]</scope>
    <source>
        <strain evidence="1 2">GCSL-Mp3</strain>
    </source>
</reference>
<protein>
    <submittedName>
        <fullName evidence="1">Uncharacterized protein</fullName>
    </submittedName>
</protein>
<comment type="caution">
    <text evidence="1">The sequence shown here is derived from an EMBL/GenBank/DDBJ whole genome shotgun (WGS) entry which is preliminary data.</text>
</comment>
<accession>A0A1B8HLU9</accession>
<proteinExistence type="predicted"/>
<evidence type="ECO:0000313" key="1">
    <source>
        <dbReference type="EMBL" id="OBU10393.1"/>
    </source>
</evidence>
<sequence>MKTDIITGKTNSVFDGGEEKAKRLHDWLILNYNKKEDVYRGLTQVGVDGFNTGNNIQEKITLLITVEKELTENPEYSDTEIRKSVSQVGGELVSYHAFYQQYLLNMVNQKQMSLAPDVLSADFDKDNNKDDWLTGINE</sequence>
<dbReference type="Proteomes" id="UP000092247">
    <property type="component" value="Unassembled WGS sequence"/>
</dbReference>